<dbReference type="OrthoDB" id="510325at2759"/>
<dbReference type="CDD" id="cd07029">
    <property type="entry name" value="RNAP_I_III_AC19"/>
    <property type="match status" value="1"/>
</dbReference>
<comment type="similarity">
    <text evidence="6">Belongs to the archaeal Rpo11/eukaryotic RPB11/RPC19 RNA polymerase subunit family.</text>
</comment>
<dbReference type="GO" id="GO:0006383">
    <property type="term" value="P:transcription by RNA polymerase III"/>
    <property type="evidence" value="ECO:0007669"/>
    <property type="project" value="TreeGrafter"/>
</dbReference>
<dbReference type="PROSITE" id="PS01154">
    <property type="entry name" value="RNA_POL_L_13KD"/>
    <property type="match status" value="1"/>
</dbReference>
<protein>
    <recommendedName>
        <fullName evidence="2">DNA-directed RNA polymerases I and III subunit RPAC2</fullName>
    </recommendedName>
</protein>
<evidence type="ECO:0000256" key="6">
    <source>
        <dbReference type="ARBA" id="ARBA00025751"/>
    </source>
</evidence>
<dbReference type="Proteomes" id="UP001140453">
    <property type="component" value="Unassembled WGS sequence"/>
</dbReference>
<dbReference type="InterPro" id="IPR008193">
    <property type="entry name" value="RNA_pol_Rpb11_13-16kDa_CS"/>
</dbReference>
<feature type="region of interest" description="Disordered" evidence="7">
    <location>
        <begin position="1"/>
        <end position="26"/>
    </location>
</feature>
<evidence type="ECO:0000256" key="3">
    <source>
        <dbReference type="ARBA" id="ARBA00022478"/>
    </source>
</evidence>
<dbReference type="InterPro" id="IPR036603">
    <property type="entry name" value="RBP11-like"/>
</dbReference>
<evidence type="ECO:0000259" key="8">
    <source>
        <dbReference type="Pfam" id="PF13656"/>
    </source>
</evidence>
<evidence type="ECO:0000256" key="5">
    <source>
        <dbReference type="ARBA" id="ARBA00023242"/>
    </source>
</evidence>
<dbReference type="GO" id="GO:0003677">
    <property type="term" value="F:DNA binding"/>
    <property type="evidence" value="ECO:0007669"/>
    <property type="project" value="InterPro"/>
</dbReference>
<dbReference type="Gene3D" id="3.30.1360.10">
    <property type="entry name" value="RNA polymerase, RBP11-like subunit"/>
    <property type="match status" value="1"/>
</dbReference>
<evidence type="ECO:0000313" key="9">
    <source>
        <dbReference type="EMBL" id="KAJ4392013.1"/>
    </source>
</evidence>
<dbReference type="GO" id="GO:0055029">
    <property type="term" value="C:nuclear DNA-directed RNA polymerase complex"/>
    <property type="evidence" value="ECO:0007669"/>
    <property type="project" value="UniProtKB-ARBA"/>
</dbReference>
<keyword evidence="5" id="KW-0539">Nucleus</keyword>
<dbReference type="HAMAP" id="MF_00261">
    <property type="entry name" value="RNApol_arch_Rpo11"/>
    <property type="match status" value="1"/>
</dbReference>
<organism evidence="9 10">
    <name type="scientific">Gnomoniopsis smithogilvyi</name>
    <dbReference type="NCBI Taxonomy" id="1191159"/>
    <lineage>
        <taxon>Eukaryota</taxon>
        <taxon>Fungi</taxon>
        <taxon>Dikarya</taxon>
        <taxon>Ascomycota</taxon>
        <taxon>Pezizomycotina</taxon>
        <taxon>Sordariomycetes</taxon>
        <taxon>Sordariomycetidae</taxon>
        <taxon>Diaporthales</taxon>
        <taxon>Gnomoniaceae</taxon>
        <taxon>Gnomoniopsis</taxon>
    </lineage>
</organism>
<name>A0A9W9CXB3_9PEZI</name>
<feature type="region of interest" description="Disordered" evidence="7">
    <location>
        <begin position="125"/>
        <end position="144"/>
    </location>
</feature>
<dbReference type="FunFam" id="3.30.1360.10:FF:000006">
    <property type="entry name" value="DNA-directed RNA polymerases I and III subunit RPAC2"/>
    <property type="match status" value="1"/>
</dbReference>
<sequence length="144" mass="16093">MSQNGEDTIMEDAQGSQTGETEVGDEVPLEKKLFLLPGSTATAASFEFRDENHTLGNALRYIIMKNPDVEFCAYAMPHPSEPKMNMRIQTYEETTAIDALKKGLKDLQELCDVVADKFWDARETKIPAPSTKQLQPNGEPRTLD</sequence>
<evidence type="ECO:0000256" key="2">
    <source>
        <dbReference type="ARBA" id="ARBA00022079"/>
    </source>
</evidence>
<dbReference type="GO" id="GO:0003899">
    <property type="term" value="F:DNA-directed RNA polymerase activity"/>
    <property type="evidence" value="ECO:0007669"/>
    <property type="project" value="InterPro"/>
</dbReference>
<accession>A0A9W9CXB3</accession>
<dbReference type="InterPro" id="IPR022905">
    <property type="entry name" value="Rpo11-like"/>
</dbReference>
<dbReference type="Pfam" id="PF13656">
    <property type="entry name" value="RNA_pol_L_2"/>
    <property type="match status" value="1"/>
</dbReference>
<feature type="domain" description="DNA-directed RNA polymerase RBP11-like dimerisation" evidence="8">
    <location>
        <begin position="44"/>
        <end position="116"/>
    </location>
</feature>
<dbReference type="InterPro" id="IPR033898">
    <property type="entry name" value="RNAP_AC19"/>
</dbReference>
<dbReference type="GO" id="GO:0046983">
    <property type="term" value="F:protein dimerization activity"/>
    <property type="evidence" value="ECO:0007669"/>
    <property type="project" value="InterPro"/>
</dbReference>
<comment type="caution">
    <text evidence="9">The sequence shown here is derived from an EMBL/GenBank/DDBJ whole genome shotgun (WGS) entry which is preliminary data.</text>
</comment>
<evidence type="ECO:0000256" key="4">
    <source>
        <dbReference type="ARBA" id="ARBA00023163"/>
    </source>
</evidence>
<comment type="subcellular location">
    <subcellularLocation>
        <location evidence="1">Nucleus</location>
    </subcellularLocation>
</comment>
<dbReference type="PANTHER" id="PTHR13946">
    <property type="entry name" value="DNA-DIRECTED RNA POLYMERASE I,II,III"/>
    <property type="match status" value="1"/>
</dbReference>
<dbReference type="GO" id="GO:0005666">
    <property type="term" value="C:RNA polymerase III complex"/>
    <property type="evidence" value="ECO:0007669"/>
    <property type="project" value="TreeGrafter"/>
</dbReference>
<dbReference type="GO" id="GO:0006362">
    <property type="term" value="P:transcription elongation by RNA polymerase I"/>
    <property type="evidence" value="ECO:0007669"/>
    <property type="project" value="TreeGrafter"/>
</dbReference>
<dbReference type="SUPFAM" id="SSF55257">
    <property type="entry name" value="RBP11-like subunits of RNA polymerase"/>
    <property type="match status" value="1"/>
</dbReference>
<keyword evidence="3" id="KW-0240">DNA-directed RNA polymerase</keyword>
<dbReference type="EMBL" id="JAPEVB010000003">
    <property type="protein sequence ID" value="KAJ4392013.1"/>
    <property type="molecule type" value="Genomic_DNA"/>
</dbReference>
<proteinExistence type="inferred from homology"/>
<evidence type="ECO:0000256" key="1">
    <source>
        <dbReference type="ARBA" id="ARBA00004123"/>
    </source>
</evidence>
<dbReference type="GO" id="GO:0005736">
    <property type="term" value="C:RNA polymerase I complex"/>
    <property type="evidence" value="ECO:0007669"/>
    <property type="project" value="TreeGrafter"/>
</dbReference>
<reference evidence="9" key="1">
    <citation type="submission" date="2022-10" db="EMBL/GenBank/DDBJ databases">
        <title>Tapping the CABI collections for fungal endophytes: first genome assemblies for Collariella, Neodidymelliopsis, Ascochyta clinopodiicola, Didymella pomorum, Didymosphaeria variabile, Neocosmospora piperis and Neocucurbitaria cava.</title>
        <authorList>
            <person name="Hill R."/>
        </authorList>
    </citation>
    <scope>NUCLEOTIDE SEQUENCE</scope>
    <source>
        <strain evidence="9">IMI 355082</strain>
    </source>
</reference>
<evidence type="ECO:0000313" key="10">
    <source>
        <dbReference type="Proteomes" id="UP001140453"/>
    </source>
</evidence>
<dbReference type="PANTHER" id="PTHR13946:SF28">
    <property type="entry name" value="DNA-DIRECTED RNA POLYMERASES I AND III SUBUNIT RPAC2"/>
    <property type="match status" value="1"/>
</dbReference>
<evidence type="ECO:0000256" key="7">
    <source>
        <dbReference type="SAM" id="MobiDB-lite"/>
    </source>
</evidence>
<gene>
    <name evidence="9" type="primary">RPC19</name>
    <name evidence="9" type="ORF">N0V93_005633</name>
</gene>
<keyword evidence="4" id="KW-0804">Transcription</keyword>
<dbReference type="InterPro" id="IPR009025">
    <property type="entry name" value="RBP11-like_dimer"/>
</dbReference>
<dbReference type="AlphaFoldDB" id="A0A9W9CXB3"/>
<keyword evidence="10" id="KW-1185">Reference proteome</keyword>